<proteinExistence type="predicted"/>
<dbReference type="FunFam" id="3.40.50.300:FF:000285">
    <property type="entry name" value="Sporulation initiation inhibitor Soj"/>
    <property type="match status" value="1"/>
</dbReference>
<dbReference type="InterPro" id="IPR050678">
    <property type="entry name" value="DNA_Partitioning_ATPase"/>
</dbReference>
<dbReference type="InterPro" id="IPR027417">
    <property type="entry name" value="P-loop_NTPase"/>
</dbReference>
<dbReference type="CDD" id="cd02042">
    <property type="entry name" value="ParAB_family"/>
    <property type="match status" value="1"/>
</dbReference>
<gene>
    <name evidence="2" type="ORF">ENV30_06770</name>
</gene>
<feature type="domain" description="AAA" evidence="1">
    <location>
        <begin position="4"/>
        <end position="177"/>
    </location>
</feature>
<organism evidence="2">
    <name type="scientific">Candidatus Caldatribacterium californiense</name>
    <dbReference type="NCBI Taxonomy" id="1454726"/>
    <lineage>
        <taxon>Bacteria</taxon>
        <taxon>Pseudomonadati</taxon>
        <taxon>Atribacterota</taxon>
        <taxon>Atribacteria</taxon>
        <taxon>Atribacterales</taxon>
        <taxon>Candidatus Caldatribacteriaceae</taxon>
        <taxon>Candidatus Caldatribacterium</taxon>
    </lineage>
</organism>
<dbReference type="Gene3D" id="3.40.50.300">
    <property type="entry name" value="P-loop containing nucleotide triphosphate hydrolases"/>
    <property type="match status" value="1"/>
</dbReference>
<dbReference type="PANTHER" id="PTHR13696">
    <property type="entry name" value="P-LOOP CONTAINING NUCLEOSIDE TRIPHOSPHATE HYDROLASE"/>
    <property type="match status" value="1"/>
</dbReference>
<reference evidence="2" key="1">
    <citation type="journal article" date="2020" name="mSystems">
        <title>Genome- and Community-Level Interaction Insights into Carbon Utilization and Element Cycling Functions of Hydrothermarchaeota in Hydrothermal Sediment.</title>
        <authorList>
            <person name="Zhou Z."/>
            <person name="Liu Y."/>
            <person name="Xu W."/>
            <person name="Pan J."/>
            <person name="Luo Z.H."/>
            <person name="Li M."/>
        </authorList>
    </citation>
    <scope>NUCLEOTIDE SEQUENCE [LARGE SCALE GENOMIC DNA]</scope>
    <source>
        <strain evidence="2">SpSt-747</strain>
    </source>
</reference>
<comment type="caution">
    <text evidence="2">The sequence shown here is derived from an EMBL/GenBank/DDBJ whole genome shotgun (WGS) entry which is preliminary data.</text>
</comment>
<dbReference type="EMBL" id="DTFV01000099">
    <property type="protein sequence ID" value="HGI30991.1"/>
    <property type="molecule type" value="Genomic_DNA"/>
</dbReference>
<sequence>MGTAVAVANQKGGVGKTTTCVNLGACLAERGEQVLIVDIDPQGNATSGLGIERRTLTQCVYDLLINGVEAGELLKETEVQGLWLLPATIRLAGGEVELATLPNRETRLKEGLKHLVPSFDWILVDCPPSLGLLTINALTFAHAVLVPIQCEYYALEGLGQLMTTITMVRSALNPRLELLGVLLTMFDPRTNLSQQVVDEVRRVFQEKVFRSIIPRSVRLSEAPSYGKPITLYEGTSKGAQAYRELAEEVLERVHDKARSW</sequence>
<evidence type="ECO:0000259" key="1">
    <source>
        <dbReference type="Pfam" id="PF13614"/>
    </source>
</evidence>
<dbReference type="AlphaFoldDB" id="A0A7V3YHL1"/>
<dbReference type="Pfam" id="PF13614">
    <property type="entry name" value="AAA_31"/>
    <property type="match status" value="1"/>
</dbReference>
<accession>A0A7V3YHL1</accession>
<name>A0A7V3YHL1_9BACT</name>
<evidence type="ECO:0000313" key="2">
    <source>
        <dbReference type="EMBL" id="HGI30991.1"/>
    </source>
</evidence>
<dbReference type="InterPro" id="IPR025669">
    <property type="entry name" value="AAA_dom"/>
</dbReference>
<dbReference type="PIRSF" id="PIRSF009320">
    <property type="entry name" value="Nuc_binding_HP_1000"/>
    <property type="match status" value="1"/>
</dbReference>
<dbReference type="PANTHER" id="PTHR13696:SF52">
    <property type="entry name" value="PARA FAMILY PROTEIN CT_582"/>
    <property type="match status" value="1"/>
</dbReference>
<dbReference type="SUPFAM" id="SSF52540">
    <property type="entry name" value="P-loop containing nucleoside triphosphate hydrolases"/>
    <property type="match status" value="1"/>
</dbReference>
<protein>
    <submittedName>
        <fullName evidence="2">ParA family protein</fullName>
    </submittedName>
</protein>